<dbReference type="InterPro" id="IPR008990">
    <property type="entry name" value="Elect_transpt_acc-like_dom_sf"/>
</dbReference>
<feature type="domain" description="Nitrile hydratase beta subunit" evidence="7">
    <location>
        <begin position="128"/>
        <end position="224"/>
    </location>
</feature>
<dbReference type="Gene3D" id="1.10.472.20">
    <property type="entry name" value="Nitrile hydratase, beta subunit"/>
    <property type="match status" value="1"/>
</dbReference>
<dbReference type="SUPFAM" id="SSF50090">
    <property type="entry name" value="Electron transport accessory proteins"/>
    <property type="match status" value="1"/>
</dbReference>
<keyword evidence="3 5" id="KW-0456">Lyase</keyword>
<dbReference type="GO" id="GO:0018822">
    <property type="term" value="F:nitrile hydratase activity"/>
    <property type="evidence" value="ECO:0007669"/>
    <property type="project" value="UniProtKB-EC"/>
</dbReference>
<dbReference type="InterPro" id="IPR024690">
    <property type="entry name" value="CN_hydtase_beta_dom_C"/>
</dbReference>
<dbReference type="NCBIfam" id="TIGR03888">
    <property type="entry name" value="nitrile_beta"/>
    <property type="match status" value="1"/>
</dbReference>
<dbReference type="EC" id="4.2.1.84" evidence="5"/>
<proteinExistence type="inferred from homology"/>
<dbReference type="PIRSF" id="PIRSF001427">
    <property type="entry name" value="NHase_beta"/>
    <property type="match status" value="1"/>
</dbReference>
<dbReference type="InterPro" id="IPR003168">
    <property type="entry name" value="Nitrile_hydratase_bsu"/>
</dbReference>
<evidence type="ECO:0000256" key="3">
    <source>
        <dbReference type="ARBA" id="ARBA00023239"/>
    </source>
</evidence>
<evidence type="ECO:0000256" key="1">
    <source>
        <dbReference type="ARBA" id="ARBA00004042"/>
    </source>
</evidence>
<evidence type="ECO:0000256" key="4">
    <source>
        <dbReference type="ARBA" id="ARBA00044877"/>
    </source>
</evidence>
<evidence type="ECO:0000259" key="7">
    <source>
        <dbReference type="Pfam" id="PF02211"/>
    </source>
</evidence>
<evidence type="ECO:0000259" key="8">
    <source>
        <dbReference type="Pfam" id="PF21006"/>
    </source>
</evidence>
<organism evidence="9">
    <name type="scientific">uncultured Rubrobacteraceae bacterium</name>
    <dbReference type="NCBI Taxonomy" id="349277"/>
    <lineage>
        <taxon>Bacteria</taxon>
        <taxon>Bacillati</taxon>
        <taxon>Actinomycetota</taxon>
        <taxon>Rubrobacteria</taxon>
        <taxon>Rubrobacterales</taxon>
        <taxon>Rubrobacteraceae</taxon>
        <taxon>environmental samples</taxon>
    </lineage>
</organism>
<evidence type="ECO:0000256" key="6">
    <source>
        <dbReference type="SAM" id="MobiDB-lite"/>
    </source>
</evidence>
<feature type="domain" description="Nitrile hydratase beta subunit-like N-terminal" evidence="8">
    <location>
        <begin position="1"/>
        <end position="109"/>
    </location>
</feature>
<dbReference type="GO" id="GO:0046914">
    <property type="term" value="F:transition metal ion binding"/>
    <property type="evidence" value="ECO:0007669"/>
    <property type="project" value="InterPro"/>
</dbReference>
<reference evidence="9" key="1">
    <citation type="submission" date="2020-02" db="EMBL/GenBank/DDBJ databases">
        <authorList>
            <person name="Meier V. D."/>
        </authorList>
    </citation>
    <scope>NUCLEOTIDE SEQUENCE</scope>
    <source>
        <strain evidence="9">AVDCRST_MAG78</strain>
    </source>
</reference>
<sequence>MNGVHDLGGMHGLGRVSVEGDEPVFHNPWEKVVFGTMLATMGQGMYNLDEFRHGIEVMGPAHYLTSSYYEHWLETLEKNLIEKGVIDRDELDARTQEFLKDPDSPVPQREDPELTDSLSQLVRAGASTRREVSAKPQFEVGDRVRTRNVHPRGHTRLPQYVRDKQGVVERVYDAFVLPDANAHGEGENPQYVYGVRFDAEEVWGDSAEPREVVYVDLWESYLEPL</sequence>
<gene>
    <name evidence="9" type="ORF">AVDCRST_MAG78-2034</name>
</gene>
<dbReference type="Gene3D" id="2.30.30.50">
    <property type="match status" value="1"/>
</dbReference>
<dbReference type="InterPro" id="IPR042262">
    <property type="entry name" value="CN_hydtase_beta_C"/>
</dbReference>
<dbReference type="InterPro" id="IPR049054">
    <property type="entry name" value="CN_hydtase_beta-like_N"/>
</dbReference>
<protein>
    <recommendedName>
        <fullName evidence="5">Nitrile hydratase subunit beta</fullName>
        <shortName evidence="5">NHase</shortName>
        <ecNumber evidence="5">4.2.1.84</ecNumber>
    </recommendedName>
</protein>
<evidence type="ECO:0000313" key="9">
    <source>
        <dbReference type="EMBL" id="CAA9435945.1"/>
    </source>
</evidence>
<evidence type="ECO:0000256" key="5">
    <source>
        <dbReference type="PIRNR" id="PIRNR001427"/>
    </source>
</evidence>
<dbReference type="AlphaFoldDB" id="A0A6J4Q8K6"/>
<comment type="similarity">
    <text evidence="2 5">Belongs to the nitrile hydratase subunit beta family.</text>
</comment>
<comment type="function">
    <text evidence="1 5">NHase catalyzes the hydration of various nitrile compounds to the corresponding amides.</text>
</comment>
<dbReference type="EMBL" id="CADCVB010000136">
    <property type="protein sequence ID" value="CAA9435945.1"/>
    <property type="molecule type" value="Genomic_DNA"/>
</dbReference>
<feature type="region of interest" description="Disordered" evidence="6">
    <location>
        <begin position="96"/>
        <end position="115"/>
    </location>
</feature>
<dbReference type="Pfam" id="PF21006">
    <property type="entry name" value="NHase_beta_N"/>
    <property type="match status" value="1"/>
</dbReference>
<feature type="compositionally biased region" description="Basic and acidic residues" evidence="6">
    <location>
        <begin position="96"/>
        <end position="112"/>
    </location>
</feature>
<dbReference type="Pfam" id="PF02211">
    <property type="entry name" value="NHase_beta_C"/>
    <property type="match status" value="1"/>
</dbReference>
<evidence type="ECO:0000256" key="2">
    <source>
        <dbReference type="ARBA" id="ARBA00009098"/>
    </source>
</evidence>
<comment type="catalytic activity">
    <reaction evidence="4 5">
        <text>an aliphatic primary amide = an aliphatic nitrile + H2O</text>
        <dbReference type="Rhea" id="RHEA:12673"/>
        <dbReference type="ChEBI" id="CHEBI:15377"/>
        <dbReference type="ChEBI" id="CHEBI:65285"/>
        <dbReference type="ChEBI" id="CHEBI:80291"/>
        <dbReference type="EC" id="4.2.1.84"/>
    </reaction>
</comment>
<accession>A0A6J4Q8K6</accession>
<name>A0A6J4Q8K6_9ACTN</name>